<keyword evidence="4" id="KW-0472">Membrane</keyword>
<dbReference type="SUPFAM" id="SSF53098">
    <property type="entry name" value="Ribonuclease H-like"/>
    <property type="match status" value="1"/>
</dbReference>
<comment type="caution">
    <text evidence="7">The sequence shown here is derived from an EMBL/GenBank/DDBJ whole genome shotgun (WGS) entry which is preliminary data.</text>
</comment>
<dbReference type="InterPro" id="IPR001584">
    <property type="entry name" value="Integrase_cat-core"/>
</dbReference>
<evidence type="ECO:0000259" key="5">
    <source>
        <dbReference type="PROSITE" id="PS50878"/>
    </source>
</evidence>
<dbReference type="Pfam" id="PF00078">
    <property type="entry name" value="RVT_1"/>
    <property type="match status" value="1"/>
</dbReference>
<feature type="compositionally biased region" description="Polar residues" evidence="3">
    <location>
        <begin position="386"/>
        <end position="397"/>
    </location>
</feature>
<dbReference type="Gene3D" id="1.10.443.10">
    <property type="entry name" value="Intergrase catalytic core"/>
    <property type="match status" value="1"/>
</dbReference>
<feature type="region of interest" description="Disordered" evidence="3">
    <location>
        <begin position="1506"/>
        <end position="1525"/>
    </location>
</feature>
<dbReference type="SUPFAM" id="SSF56672">
    <property type="entry name" value="DNA/RNA polymerases"/>
    <property type="match status" value="2"/>
</dbReference>
<dbReference type="PANTHER" id="PTHR33050">
    <property type="entry name" value="REVERSE TRANSCRIPTASE DOMAIN-CONTAINING PROTEIN"/>
    <property type="match status" value="1"/>
</dbReference>
<dbReference type="CDD" id="cd09272">
    <property type="entry name" value="RNase_HI_RT_Ty1"/>
    <property type="match status" value="1"/>
</dbReference>
<dbReference type="InterPro" id="IPR036397">
    <property type="entry name" value="RNaseH_sf"/>
</dbReference>
<keyword evidence="8" id="KW-1185">Reference proteome</keyword>
<dbReference type="InterPro" id="IPR013762">
    <property type="entry name" value="Integrase-like_cat_sf"/>
</dbReference>
<dbReference type="InterPro" id="IPR043128">
    <property type="entry name" value="Rev_trsase/Diguanyl_cyclase"/>
</dbReference>
<dbReference type="Gene3D" id="3.10.10.10">
    <property type="entry name" value="HIV Type 1 Reverse Transcriptase, subunit A, domain 1"/>
    <property type="match status" value="1"/>
</dbReference>
<reference evidence="7 8" key="1">
    <citation type="journal article" date="2015" name="Genome Biol. Evol.">
        <title>Comparative Genomics of a Bacterivorous Green Alga Reveals Evolutionary Causalities and Consequences of Phago-Mixotrophic Mode of Nutrition.</title>
        <authorList>
            <person name="Burns J.A."/>
            <person name="Paasch A."/>
            <person name="Narechania A."/>
            <person name="Kim E."/>
        </authorList>
    </citation>
    <scope>NUCLEOTIDE SEQUENCE [LARGE SCALE GENOMIC DNA]</scope>
    <source>
        <strain evidence="7 8">PLY_AMNH</strain>
    </source>
</reference>
<keyword evidence="1" id="KW-0238">DNA-binding</keyword>
<dbReference type="Pfam" id="PF07727">
    <property type="entry name" value="RVT_2"/>
    <property type="match status" value="1"/>
</dbReference>
<dbReference type="CDD" id="cd03714">
    <property type="entry name" value="RT_DIRS1"/>
    <property type="match status" value="1"/>
</dbReference>
<dbReference type="SUPFAM" id="SSF47823">
    <property type="entry name" value="lambda integrase-like, N-terminal domain"/>
    <property type="match status" value="1"/>
</dbReference>
<feature type="region of interest" description="Disordered" evidence="3">
    <location>
        <begin position="1"/>
        <end position="46"/>
    </location>
</feature>
<dbReference type="InterPro" id="IPR012337">
    <property type="entry name" value="RNaseH-like_sf"/>
</dbReference>
<name>A0AAE0G872_9CHLO</name>
<feature type="domain" description="Integrase catalytic" evidence="6">
    <location>
        <begin position="1255"/>
        <end position="1421"/>
    </location>
</feature>
<gene>
    <name evidence="7" type="ORF">CYMTET_18354</name>
</gene>
<feature type="transmembrane region" description="Helical" evidence="4">
    <location>
        <begin position="1827"/>
        <end position="1847"/>
    </location>
</feature>
<dbReference type="CDD" id="cd09275">
    <property type="entry name" value="RNase_HI_RT_DIRS1"/>
    <property type="match status" value="1"/>
</dbReference>
<accession>A0AAE0G872</accession>
<dbReference type="PROSITE" id="PS50878">
    <property type="entry name" value="RT_POL"/>
    <property type="match status" value="1"/>
</dbReference>
<dbReference type="InterPro" id="IPR011010">
    <property type="entry name" value="DNA_brk_join_enz"/>
</dbReference>
<keyword evidence="4" id="KW-1133">Transmembrane helix</keyword>
<dbReference type="InterPro" id="IPR013103">
    <property type="entry name" value="RVT_2"/>
</dbReference>
<evidence type="ECO:0000256" key="4">
    <source>
        <dbReference type="SAM" id="Phobius"/>
    </source>
</evidence>
<dbReference type="GO" id="GO:0015074">
    <property type="term" value="P:DNA integration"/>
    <property type="evidence" value="ECO:0007669"/>
    <property type="project" value="InterPro"/>
</dbReference>
<feature type="region of interest" description="Disordered" evidence="3">
    <location>
        <begin position="305"/>
        <end position="406"/>
    </location>
</feature>
<proteinExistence type="predicted"/>
<feature type="transmembrane region" description="Helical" evidence="4">
    <location>
        <begin position="1921"/>
        <end position="1938"/>
    </location>
</feature>
<sequence>MAAVDPSDGFTTPVPAGIDTRRALPFSDGPEEPVPPTPVKRRPLDSDDTDGALVLREFLKDCQTILREPGHRASIIQQVRDQCRPTHIKASEWVFDIDKIKGQVPREIALDRFTKAVQTQLTDFNLQFDTVFHPTDLTTAVLPEATRILYRILTSLVRGSCLRLIEESATVSPDDGRPPAIELLEDVDPEPYIKGFMQHHTAIRSELRPGVEPDDVWGVGFALDLLTLRMCPLYYKDLLQEWSSKTAEGREKRALGIQQFTLAVKAFHQQKTEEKKLLKEKKKKDGVSALAASLLSGESPSAALLARAGIPQTRIVGGRRRDEPRHPPQTQDAQPQAAGQGAHRSGGDRGTAPRARPARGGKNRQQNMKGHRKGSHPSPHAPPPRTQGQRQPASGGSPTALRVTRDAQGRHSVQCWDCGGPHFRRDCPGGVQSAHVAGFHPEGTPIADILSELDAAFLDPEEEVYESCLYTYSLELGEAPLDIPAAQAAAVVPHSAVDSGEPWTESEWAIWDSCGRSEEQYYDAVNRFNSYQDPGDGDGPDGEMTPAQLHVAVHQPSDPAMSMQHFSVEPQQPAVPAADVQITTTNTEFPGAVQLVSTAPPSQPRGPGGPGRRPYGAGHFMYMSLLCILAFSGTADAVQSGGASGAVLEVHPRTLVLWHAITWGLAISACLPAVGARTPVRTWRHLVNRQSPAGGPQPSTTQPPAGEPRTSRRSSPVWTAVLVICSLALCTSALLFGYSLGLRQSVRQSVSQSVSQLTPPAGGSVGRSAGQLFSADGLATGDTGLCLVSGYAVGTYASVELGVLSGQLGSVTVVYPLVPAGYTGILVYGSAESVPLHVPDEEWAASGFSSLASAVPAPVRVDRGIVCDSGATCVMCGDLSACTDVDYTRTVAFTMVTAGSHRTDATVTFHLYGVCVQDGAIDHFVLPNSHYKAGCRTLLSSRVMLSLGFGSPDLVSLTYTHLPTGRVYRIIDSGTDYMWAEVPEGAASALTQTVSRVRTGEICDWMWARSEYAKWAFLKGSPAALAKTGEHNFDISLFGDDLPPGVGNNQTCPVRYSLSDSCWGHLWAGAYIYGNPPFDRLTCERMLKKANRDFATDPEHTVFLFLIPQSHLSTFRQHLIHWEVLHVYPAGTEGIFSYRREHTYAGRPLQSAGSEGGGDRVFIAGTPFPVAIIYRDQYTSMRFTPERWCHSAYAHAHGLRLAQLMDLGVDIARPGTTVTREQLLSHRTCAEACAVCARMRTVQPSPKHPPADRYKAQKPGSMWAADATGPITPIGYDGSRYRWTFVEFTVRFTLCYFSAEKSAYSFILAQFLADVVHHGFACTGLVLRTDCAPELCDPAAQALYKHHGIKHLQSSPTLHWQNFMAEYVIGKVSSVSRALLETAGMDLTYWPLADSHACLLWDILPHGRDAVVPFYHLMGYHFTYSRIEIFGTLCTVAMDAQQMRARHPGVSKKRTPRAWQGRFVGISLRSSAYKVLDLERNKVVSEGRPDFIRNYSEFGQVMSSFPAPAPDEQHSAPVPSDRPEPWRDYTTDMVVTVHSVAAYYDTRDGETYATVQLLDTGSADTFWTTAQQYVMADPAGTAWFDLVHWLDRRRVIDCVNQHYPLWTLAKAQEARGDPLYPALIVSTDMRRSRSYGVLFRPMAYGDVTAPRAYAMDLRASLVVFPDTHSACHLPFSDHPEQDQWLLPHYVVPPEDTVGTLPASGTLSFCHISADLAERLYHTAAPDLPLPGGYRQALSMPDGAQWEEAITGGEVQPLIDQGKIEPVEVLPDGEIATSTIFVLNKPWKPRDGLPPVQIHKARMAVAATWHWGYTQAETACTVADLPTFRLLFILSIIFAGMGVMVYHFDVSQAFVHARLEVPIYVRFPSGYMYKGRYGYAKLLYALYGLRTAGASWQKLANKFMKSFTYQGMHFTQSTYDPCLYYIVTSVFVAFVAVYVDDFGLTCDDAFHQAFWAAFQAAFKSKNLGRMTAVLQLAVDYDRWGIALSQTRQIKELMSKFKLPAKTYHNPMDVNLVIQKPEHPDLTLVTPYLSLLGSLLWIARCTRPDIYYSVIYLAQFSSCPSAQAWEALQRVAQYLYFTRHYRIRYAYPSAPLSVLTIQVYSDADHARDKLNGCLSYSGGIVFLNGMVLHWVCARQTDAEMSSTGSEYVAASVVGQRAMSAIHMIVEMFGFIRITQQEPGVSALALSTAFPAADTSWMQRAATFFENHAMGHGQMGPASPLHYREAEPVPDSSLYALPHAVPVPYDGTGYEDGPREYHSQRSGMYGTSGPFIPRLELPVAVMIDNQAASSILRNVMLSTKIKHVLIRFHCFRGWVCAGYLVPVYINTLLNLADIFTKPLPGLKDKVRVIISMIESFMDVIRPHPSEEWFTQPEVVSPLAVAYRDLGPDKPPKKRLIWNGRYVNSFIVVQKFKYESLAIVRDLLSWQGSLWSFDLTSGYHHVELHPDFHTYVAFSWQGRFYVFKALPFGLAPAPYFFTKITNELAARWRRQGAGLVHYLDDFLFIQRGSDSAFASEQAAALQDVSRSGFLVNQEKSVLDFRQLIEFLGIGIDSVRGVFFVPQAKWDAFQARVSRTLGGQWTTPRELSRLAGKIQSFSLALGKVCQMFSRELYFEVERHTSWDVAIQIPEEVAVELRFWLSVQRRQFEAPIWQVFMAFRNRMWTDAGGTGWGAVLEAVSGRLEQVARGHLTLAERLESSTHREMVGYLQALRSFSGFVEGSTLKLYTDSQAGCQILDKGCSSKHHLHRLVVSIFWECTRLGVSLYPVWVPRELNAQADYLAAIYDGDDWQLNPYWFHWLDGLWGRHTVDRFATDLNALLPRFNSRWWCPGSENIDCFSLTDWWLENNWCNPPFGLVGRLLEVLRRFSAVATIIVPYWTSRHWWPILCPDGQHFAPFVRDWKELPRDSSESLFLPGAGGHLESVFWQQAVVSPRDPLEQELLRNMKVDMVTTRAVGSWCNSYLGAFGRFARWCAARQPPRESCPALPLTVALYLRFVMDRADTFSVVKTASGAIFAVHDVALVPREQNPTKSEMCKAVREQAKRKFGLGVRNRKAAMPVVLLATGIRLYHTDHRGRFSIIRLTVACMGAVMWAGCLRYSDMKMIWVGAMRFYSTHMVFLLTSRKNDQYSEGDVVYVARGGKHFCPVSLSERLIEAGQLSGSVNLFQGWDGRKAVRDPQVPLNGKHIEYHACRREVIRMVAQAAGKTEAEVTAVFGTQSMRSGGATVVAQRVSFAEFMRHGHWMTQSAAMRYIQPSTEERVSVTAAAEY</sequence>
<evidence type="ECO:0000256" key="2">
    <source>
        <dbReference type="ARBA" id="ARBA00023172"/>
    </source>
</evidence>
<evidence type="ECO:0000259" key="6">
    <source>
        <dbReference type="PROSITE" id="PS50994"/>
    </source>
</evidence>
<evidence type="ECO:0000313" key="8">
    <source>
        <dbReference type="Proteomes" id="UP001190700"/>
    </source>
</evidence>
<evidence type="ECO:0008006" key="9">
    <source>
        <dbReference type="Google" id="ProtNLM"/>
    </source>
</evidence>
<dbReference type="PROSITE" id="PS50994">
    <property type="entry name" value="INTEGRASE"/>
    <property type="match status" value="1"/>
</dbReference>
<protein>
    <recommendedName>
        <fullName evidence="9">Integrase catalytic domain-containing protein</fullName>
    </recommendedName>
</protein>
<keyword evidence="2" id="KW-0233">DNA recombination</keyword>
<feature type="compositionally biased region" description="Low complexity" evidence="3">
    <location>
        <begin position="328"/>
        <end position="342"/>
    </location>
</feature>
<dbReference type="InterPro" id="IPR010998">
    <property type="entry name" value="Integrase_recombinase_N"/>
</dbReference>
<dbReference type="Gene3D" id="1.10.150.130">
    <property type="match status" value="1"/>
</dbReference>
<evidence type="ECO:0000256" key="1">
    <source>
        <dbReference type="ARBA" id="ARBA00023125"/>
    </source>
</evidence>
<dbReference type="EMBL" id="LGRX02008498">
    <property type="protein sequence ID" value="KAK3273389.1"/>
    <property type="molecule type" value="Genomic_DNA"/>
</dbReference>
<dbReference type="GO" id="GO:0006310">
    <property type="term" value="P:DNA recombination"/>
    <property type="evidence" value="ECO:0007669"/>
    <property type="project" value="UniProtKB-KW"/>
</dbReference>
<dbReference type="Proteomes" id="UP001190700">
    <property type="component" value="Unassembled WGS sequence"/>
</dbReference>
<keyword evidence="4" id="KW-0812">Transmembrane</keyword>
<dbReference type="InterPro" id="IPR000477">
    <property type="entry name" value="RT_dom"/>
</dbReference>
<dbReference type="PANTHER" id="PTHR33050:SF7">
    <property type="entry name" value="RIBONUCLEASE H"/>
    <property type="match status" value="1"/>
</dbReference>
<feature type="region of interest" description="Disordered" evidence="3">
    <location>
        <begin position="688"/>
        <end position="712"/>
    </location>
</feature>
<feature type="transmembrane region" description="Helical" evidence="4">
    <location>
        <begin position="717"/>
        <end position="740"/>
    </location>
</feature>
<dbReference type="InterPro" id="IPR052055">
    <property type="entry name" value="Hepadnavirus_pol/RT"/>
</dbReference>
<evidence type="ECO:0000256" key="3">
    <source>
        <dbReference type="SAM" id="MobiDB-lite"/>
    </source>
</evidence>
<feature type="transmembrane region" description="Helical" evidence="4">
    <location>
        <begin position="655"/>
        <end position="674"/>
    </location>
</feature>
<dbReference type="InterPro" id="IPR043502">
    <property type="entry name" value="DNA/RNA_pol_sf"/>
</dbReference>
<dbReference type="Gene3D" id="3.30.420.10">
    <property type="entry name" value="Ribonuclease H-like superfamily/Ribonuclease H"/>
    <property type="match status" value="2"/>
</dbReference>
<dbReference type="GO" id="GO:0003677">
    <property type="term" value="F:DNA binding"/>
    <property type="evidence" value="ECO:0007669"/>
    <property type="project" value="UniProtKB-KW"/>
</dbReference>
<evidence type="ECO:0000313" key="7">
    <source>
        <dbReference type="EMBL" id="KAK3273389.1"/>
    </source>
</evidence>
<dbReference type="SUPFAM" id="SSF56349">
    <property type="entry name" value="DNA breaking-rejoining enzymes"/>
    <property type="match status" value="1"/>
</dbReference>
<feature type="domain" description="Reverse transcriptase" evidence="5">
    <location>
        <begin position="2368"/>
        <end position="2551"/>
    </location>
</feature>
<dbReference type="Gene3D" id="3.30.70.270">
    <property type="match status" value="1"/>
</dbReference>
<organism evidence="7 8">
    <name type="scientific">Cymbomonas tetramitiformis</name>
    <dbReference type="NCBI Taxonomy" id="36881"/>
    <lineage>
        <taxon>Eukaryota</taxon>
        <taxon>Viridiplantae</taxon>
        <taxon>Chlorophyta</taxon>
        <taxon>Pyramimonadophyceae</taxon>
        <taxon>Pyramimonadales</taxon>
        <taxon>Pyramimonadaceae</taxon>
        <taxon>Cymbomonas</taxon>
    </lineage>
</organism>